<dbReference type="GO" id="GO:0000309">
    <property type="term" value="F:nicotinamide-nucleotide adenylyltransferase activity"/>
    <property type="evidence" value="ECO:0007669"/>
    <property type="project" value="UniProtKB-EC"/>
</dbReference>
<keyword evidence="3 6" id="KW-0548">Nucleotidyltransferase</keyword>
<dbReference type="Gene3D" id="3.90.79.10">
    <property type="entry name" value="Nucleoside Triphosphate Pyrophosphohydrolase"/>
    <property type="match status" value="1"/>
</dbReference>
<dbReference type="Pfam" id="PF00293">
    <property type="entry name" value="NUDIX"/>
    <property type="match status" value="1"/>
</dbReference>
<dbReference type="InterPro" id="IPR000086">
    <property type="entry name" value="NUDIX_hydrolase_dom"/>
</dbReference>
<dbReference type="CDD" id="cd18873">
    <property type="entry name" value="NUDIX_NadM_like"/>
    <property type="match status" value="1"/>
</dbReference>
<proteinExistence type="predicted"/>
<dbReference type="InterPro" id="IPR015797">
    <property type="entry name" value="NUDIX_hydrolase-like_dom_sf"/>
</dbReference>
<evidence type="ECO:0000256" key="3">
    <source>
        <dbReference type="ARBA" id="ARBA00022695"/>
    </source>
</evidence>
<dbReference type="InterPro" id="IPR014729">
    <property type="entry name" value="Rossmann-like_a/b/a_fold"/>
</dbReference>
<dbReference type="InterPro" id="IPR020084">
    <property type="entry name" value="NUDIX_hydrolase_CS"/>
</dbReference>
<accession>A0ABY6F6E0</accession>
<dbReference type="SUPFAM" id="SSF55811">
    <property type="entry name" value="Nudix"/>
    <property type="match status" value="1"/>
</dbReference>
<dbReference type="PROSITE" id="PS00893">
    <property type="entry name" value="NUDIX_BOX"/>
    <property type="match status" value="1"/>
</dbReference>
<dbReference type="EC" id="2.7.7.1" evidence="6"/>
<dbReference type="PANTHER" id="PTHR21342">
    <property type="entry name" value="PHOSPHOPANTETHEINE ADENYLYLTRANSFERASE"/>
    <property type="match status" value="1"/>
</dbReference>
<evidence type="ECO:0000256" key="1">
    <source>
        <dbReference type="ARBA" id="ARBA00001946"/>
    </source>
</evidence>
<gene>
    <name evidence="6" type="ORF">LU297_04265</name>
</gene>
<evidence type="ECO:0000259" key="5">
    <source>
        <dbReference type="PROSITE" id="PS51462"/>
    </source>
</evidence>
<dbReference type="PROSITE" id="PS51462">
    <property type="entry name" value="NUDIX"/>
    <property type="match status" value="1"/>
</dbReference>
<evidence type="ECO:0000256" key="4">
    <source>
        <dbReference type="ARBA" id="ARBA00022801"/>
    </source>
</evidence>
<protein>
    <submittedName>
        <fullName evidence="6">Bifunctional nicotinamide-nucleotide adenylyltransferase/Nudix hydroxylase</fullName>
        <ecNumber evidence="6">2.7.7.1</ecNumber>
        <ecNumber evidence="6">3.6.1.-</ecNumber>
    </submittedName>
</protein>
<name>A0ABY6F6E0_9GAMM</name>
<keyword evidence="2 6" id="KW-0808">Transferase</keyword>
<sequence length="340" mass="38413">MNQSFDHLVFIGRFQPFHQGHHFVVKTALAHAKSVVMLIGSANTPRTIKNPFTLDERKQMILGSFSPEEQARIICVGVNDTLYNDHRWLQDIQHAIHSVVPTDARIGIIGHHKDASSYYLSLFPQYDSFLVDNYQALSATPLRHAYFGDDPIAYQHAFDKLTDSSQAFLHKFYQTPDYQKLKQEYRHIKAYQDSYKDSPYPPSFITADAVVVQSGHILLIERGGDYGKGLYALPGGFVDNNETFLAAAVRELGEETGLNLSLEEATHHLKSAQLFDDPTRSARGRTVTMAYHFELPARNTLPVVTGADDACRAFWLPLHELDAGQMFEDHHAIICQLLKI</sequence>
<dbReference type="Proteomes" id="UP001063782">
    <property type="component" value="Chromosome"/>
</dbReference>
<dbReference type="NCBIfam" id="NF003786">
    <property type="entry name" value="PRK05379.1-2"/>
    <property type="match status" value="1"/>
</dbReference>
<dbReference type="NCBIfam" id="TIGR00125">
    <property type="entry name" value="cyt_tran_rel"/>
    <property type="match status" value="1"/>
</dbReference>
<keyword evidence="7" id="KW-1185">Reference proteome</keyword>
<feature type="domain" description="Nudix hydrolase" evidence="5">
    <location>
        <begin position="202"/>
        <end position="340"/>
    </location>
</feature>
<evidence type="ECO:0000313" key="7">
    <source>
        <dbReference type="Proteomes" id="UP001063782"/>
    </source>
</evidence>
<dbReference type="GO" id="GO:0016787">
    <property type="term" value="F:hydrolase activity"/>
    <property type="evidence" value="ECO:0007669"/>
    <property type="project" value="UniProtKB-KW"/>
</dbReference>
<dbReference type="SUPFAM" id="SSF52374">
    <property type="entry name" value="Nucleotidylyl transferase"/>
    <property type="match status" value="1"/>
</dbReference>
<evidence type="ECO:0000313" key="6">
    <source>
        <dbReference type="EMBL" id="UXZ05662.1"/>
    </source>
</evidence>
<dbReference type="EC" id="3.6.1.-" evidence="6"/>
<dbReference type="EMBL" id="CP089977">
    <property type="protein sequence ID" value="UXZ05662.1"/>
    <property type="molecule type" value="Genomic_DNA"/>
</dbReference>
<dbReference type="RefSeq" id="WP_263077176.1">
    <property type="nucleotide sequence ID" value="NZ_CP089977.1"/>
</dbReference>
<dbReference type="InterPro" id="IPR004821">
    <property type="entry name" value="Cyt_trans-like"/>
</dbReference>
<keyword evidence="4 6" id="KW-0378">Hydrolase</keyword>
<reference evidence="6" key="1">
    <citation type="submission" date="2021-12" db="EMBL/GenBank/DDBJ databases">
        <title>taxonomy of Moraxella sp. ZY201224.</title>
        <authorList>
            <person name="Li F."/>
        </authorList>
    </citation>
    <scope>NUCLEOTIDE SEQUENCE</scope>
    <source>
        <strain evidence="6">ZY201224</strain>
    </source>
</reference>
<comment type="cofactor">
    <cofactor evidence="1">
        <name>Mg(2+)</name>
        <dbReference type="ChEBI" id="CHEBI:18420"/>
    </cofactor>
</comment>
<dbReference type="PANTHER" id="PTHR21342:SF0">
    <property type="entry name" value="BIFUNCTIONAL NMN ADENYLYLTRANSFERASE_NUDIX HYDROLASE"/>
    <property type="match status" value="1"/>
</dbReference>
<dbReference type="Gene3D" id="3.40.50.620">
    <property type="entry name" value="HUPs"/>
    <property type="match status" value="1"/>
</dbReference>
<evidence type="ECO:0000256" key="2">
    <source>
        <dbReference type="ARBA" id="ARBA00022679"/>
    </source>
</evidence>
<dbReference type="Pfam" id="PF01467">
    <property type="entry name" value="CTP_transf_like"/>
    <property type="match status" value="1"/>
</dbReference>
<organism evidence="6 7">
    <name type="scientific">Moraxella nasicaprae</name>
    <dbReference type="NCBI Taxonomy" id="2904122"/>
    <lineage>
        <taxon>Bacteria</taxon>
        <taxon>Pseudomonadati</taxon>
        <taxon>Pseudomonadota</taxon>
        <taxon>Gammaproteobacteria</taxon>
        <taxon>Moraxellales</taxon>
        <taxon>Moraxellaceae</taxon>
        <taxon>Moraxella</taxon>
    </lineage>
</organism>